<comment type="caution">
    <text evidence="2">The sequence shown here is derived from an EMBL/GenBank/DDBJ whole genome shotgun (WGS) entry which is preliminary data.</text>
</comment>
<feature type="compositionally biased region" description="Pro residues" evidence="1">
    <location>
        <begin position="1"/>
        <end position="10"/>
    </location>
</feature>
<reference evidence="2" key="1">
    <citation type="journal article" date="2021" name="Genome Biol. Evol.">
        <title>The assembled and annotated genome of the fairy-ring fungus Marasmius oreades.</title>
        <authorList>
            <person name="Hiltunen M."/>
            <person name="Ament-Velasquez S.L."/>
            <person name="Johannesson H."/>
        </authorList>
    </citation>
    <scope>NUCLEOTIDE SEQUENCE</scope>
    <source>
        <strain evidence="2">03SP1</strain>
    </source>
</reference>
<protein>
    <submittedName>
        <fullName evidence="2">Uncharacterized protein</fullName>
    </submittedName>
</protein>
<keyword evidence="3" id="KW-1185">Reference proteome</keyword>
<evidence type="ECO:0000313" key="2">
    <source>
        <dbReference type="EMBL" id="KAG7096165.1"/>
    </source>
</evidence>
<dbReference type="KEGG" id="more:E1B28_006838"/>
<dbReference type="RefSeq" id="XP_043012635.1">
    <property type="nucleotide sequence ID" value="XM_043151539.1"/>
</dbReference>
<dbReference type="Proteomes" id="UP001049176">
    <property type="component" value="Chromosome 3"/>
</dbReference>
<dbReference type="OrthoDB" id="3045408at2759"/>
<accession>A0A9P8ABL6</accession>
<name>A0A9P8ABL6_9AGAR</name>
<evidence type="ECO:0000313" key="3">
    <source>
        <dbReference type="Proteomes" id="UP001049176"/>
    </source>
</evidence>
<dbReference type="GeneID" id="66075914"/>
<feature type="compositionally biased region" description="Basic residues" evidence="1">
    <location>
        <begin position="16"/>
        <end position="35"/>
    </location>
</feature>
<organism evidence="2 3">
    <name type="scientific">Marasmius oreades</name>
    <name type="common">fairy-ring Marasmius</name>
    <dbReference type="NCBI Taxonomy" id="181124"/>
    <lineage>
        <taxon>Eukaryota</taxon>
        <taxon>Fungi</taxon>
        <taxon>Dikarya</taxon>
        <taxon>Basidiomycota</taxon>
        <taxon>Agaricomycotina</taxon>
        <taxon>Agaricomycetes</taxon>
        <taxon>Agaricomycetidae</taxon>
        <taxon>Agaricales</taxon>
        <taxon>Marasmiineae</taxon>
        <taxon>Marasmiaceae</taxon>
        <taxon>Marasmius</taxon>
    </lineage>
</organism>
<feature type="region of interest" description="Disordered" evidence="1">
    <location>
        <begin position="1"/>
        <end position="35"/>
    </location>
</feature>
<sequence>MGSQPPPPTAPASQTPRRKRKEPKKKKDKKKKKKTDRFHIRAELIFFLGQSALEAQICAMWGFFDVTTIPPKPDDGMKERFSQRYTSFDDFSKVLGKMPEQSFSLKAEIIKLRKRLEDSKRLGQVITKIEDNVLSIIALNLAHYHLDAWCPDLSQDATLDWNQIHHAICLDIFRQAVIAGGYAEWAVDQKYMSFENLGLLAKLYDNYIFSWIRSQV</sequence>
<dbReference type="AlphaFoldDB" id="A0A9P8ABL6"/>
<evidence type="ECO:0000256" key="1">
    <source>
        <dbReference type="SAM" id="MobiDB-lite"/>
    </source>
</evidence>
<gene>
    <name evidence="2" type="ORF">E1B28_006838</name>
</gene>
<proteinExistence type="predicted"/>
<dbReference type="EMBL" id="CM032183">
    <property type="protein sequence ID" value="KAG7096165.1"/>
    <property type="molecule type" value="Genomic_DNA"/>
</dbReference>